<evidence type="ECO:0000313" key="2">
    <source>
        <dbReference type="EMBL" id="NHM03285.1"/>
    </source>
</evidence>
<dbReference type="EMBL" id="JAAJBV010000001">
    <property type="protein sequence ID" value="NHM03285.1"/>
    <property type="molecule type" value="Genomic_DNA"/>
</dbReference>
<dbReference type="RefSeq" id="WP_166235162.1">
    <property type="nucleotide sequence ID" value="NZ_JAAJBV010000001.1"/>
</dbReference>
<evidence type="ECO:0000256" key="1">
    <source>
        <dbReference type="SAM" id="Phobius"/>
    </source>
</evidence>
<comment type="caution">
    <text evidence="2">The sequence shown here is derived from an EMBL/GenBank/DDBJ whole genome shotgun (WGS) entry which is preliminary data.</text>
</comment>
<protein>
    <recommendedName>
        <fullName evidence="4">Permease</fullName>
    </recommendedName>
</protein>
<keyword evidence="1" id="KW-0472">Membrane</keyword>
<evidence type="ECO:0008006" key="4">
    <source>
        <dbReference type="Google" id="ProtNLM"/>
    </source>
</evidence>
<feature type="transmembrane region" description="Helical" evidence="1">
    <location>
        <begin position="44"/>
        <end position="65"/>
    </location>
</feature>
<organism evidence="2 3">
    <name type="scientific">Flavobacterium celericrescens</name>
    <dbReference type="NCBI Taxonomy" id="2709780"/>
    <lineage>
        <taxon>Bacteria</taxon>
        <taxon>Pseudomonadati</taxon>
        <taxon>Bacteroidota</taxon>
        <taxon>Flavobacteriia</taxon>
        <taxon>Flavobacteriales</taxon>
        <taxon>Flavobacteriaceae</taxon>
        <taxon>Flavobacterium</taxon>
    </lineage>
</organism>
<evidence type="ECO:0000313" key="3">
    <source>
        <dbReference type="Proteomes" id="UP000761423"/>
    </source>
</evidence>
<proteinExistence type="predicted"/>
<feature type="transmembrane region" description="Helical" evidence="1">
    <location>
        <begin position="6"/>
        <end position="23"/>
    </location>
</feature>
<feature type="transmembrane region" description="Helical" evidence="1">
    <location>
        <begin position="104"/>
        <end position="125"/>
    </location>
</feature>
<feature type="transmembrane region" description="Helical" evidence="1">
    <location>
        <begin position="317"/>
        <end position="335"/>
    </location>
</feature>
<feature type="transmembrane region" description="Helical" evidence="1">
    <location>
        <begin position="286"/>
        <end position="305"/>
    </location>
</feature>
<accession>A0ABX0I7Z7</accession>
<reference evidence="2 3" key="1">
    <citation type="submission" date="2020-02" db="EMBL/GenBank/DDBJ databases">
        <authorList>
            <person name="Chen W.-M."/>
        </authorList>
    </citation>
    <scope>NUCLEOTIDE SEQUENCE [LARGE SCALE GENOMIC DNA]</scope>
    <source>
        <strain evidence="2 3">TWA-26</strain>
    </source>
</reference>
<keyword evidence="1" id="KW-1133">Transmembrane helix</keyword>
<feature type="transmembrane region" description="Helical" evidence="1">
    <location>
        <begin position="371"/>
        <end position="388"/>
    </location>
</feature>
<feature type="transmembrane region" description="Helical" evidence="1">
    <location>
        <begin position="347"/>
        <end position="365"/>
    </location>
</feature>
<keyword evidence="3" id="KW-1185">Reference proteome</keyword>
<gene>
    <name evidence="2" type="ORF">G4L40_01060</name>
</gene>
<dbReference type="Proteomes" id="UP000761423">
    <property type="component" value="Unassembled WGS sequence"/>
</dbReference>
<sequence>MENVALNTIFYIMIFIFPGILFRKFYFGGDFNKQFQQGNLMERFLWTVFFSVIIISLCVLSFIYLENHTNFKIANYLTYDTIKDLFESLSNNKLPEETDKNSKIYLNFLYLILLIYLISAVFGYFSYKIIRILNLDVHVQFLRYKNYWHYLSRSKKINGNQYSNNKYLYTQADVLVQTNEKNELYGGYLHNFYTDASTNKLECIVLRDAYKFITKDVNDCEDIEQEIKDGKSDYEVYKKYKEKTVFKKNIKGDILTLFNENIININLTYVELVKSNLERISNIKNVIVFTFYLILALTIIIPWIIDHDLVFTIKRKIIISFLFFCYLTFIKNYLFEVFKIKNKNNGIKNFFLGFIFFLIPLLWFFKIMTAWKVLGLLVLYFLILTGFINNNKTKST</sequence>
<name>A0ABX0I7Z7_9FLAO</name>
<keyword evidence="1" id="KW-0812">Transmembrane</keyword>